<comment type="caution">
    <text evidence="1">The sequence shown here is derived from an EMBL/GenBank/DDBJ whole genome shotgun (WGS) entry which is preliminary data.</text>
</comment>
<gene>
    <name evidence="1" type="ORF">H8S55_09840</name>
</gene>
<accession>A0A8J6J4Q2</accession>
<keyword evidence="2" id="KW-1185">Reference proteome</keyword>
<proteinExistence type="predicted"/>
<protein>
    <submittedName>
        <fullName evidence="1">Uncharacterized protein</fullName>
    </submittedName>
</protein>
<evidence type="ECO:0000313" key="1">
    <source>
        <dbReference type="EMBL" id="MBC5717620.1"/>
    </source>
</evidence>
<evidence type="ECO:0000313" key="2">
    <source>
        <dbReference type="Proteomes" id="UP000602260"/>
    </source>
</evidence>
<dbReference type="EMBL" id="JACOPN010000006">
    <property type="protein sequence ID" value="MBC5717620.1"/>
    <property type="molecule type" value="Genomic_DNA"/>
</dbReference>
<dbReference type="AlphaFoldDB" id="A0A8J6J4Q2"/>
<sequence>MAVTKTHPIKRALKAAIDYICNPEKTDAGDGDDDRFREAADHVEDAAIPTGRRHAHLAGDLAHLRIHGTTNRTKDQGNKTFLRHLKDLHVFFLIG</sequence>
<name>A0A8J6J4Q2_9FIRM</name>
<dbReference type="Proteomes" id="UP000602260">
    <property type="component" value="Unassembled WGS sequence"/>
</dbReference>
<organism evidence="1 2">
    <name type="scientific">Flintibacter faecis</name>
    <dbReference type="NCBI Taxonomy" id="2763047"/>
    <lineage>
        <taxon>Bacteria</taxon>
        <taxon>Bacillati</taxon>
        <taxon>Bacillota</taxon>
        <taxon>Clostridia</taxon>
        <taxon>Eubacteriales</taxon>
        <taxon>Flintibacter</taxon>
    </lineage>
</organism>
<reference evidence="1" key="1">
    <citation type="submission" date="2020-08" db="EMBL/GenBank/DDBJ databases">
        <title>Genome public.</title>
        <authorList>
            <person name="Liu C."/>
            <person name="Sun Q."/>
        </authorList>
    </citation>
    <scope>NUCLEOTIDE SEQUENCE</scope>
    <source>
        <strain evidence="1">BX5</strain>
    </source>
</reference>